<evidence type="ECO:0000259" key="1">
    <source>
        <dbReference type="Pfam" id="PF17775"/>
    </source>
</evidence>
<dbReference type="Pfam" id="PF02810">
    <property type="entry name" value="SEC-C"/>
    <property type="match status" value="1"/>
</dbReference>
<evidence type="ECO:0000313" key="2">
    <source>
        <dbReference type="EMBL" id="GAD03949.1"/>
    </source>
</evidence>
<sequence length="153" mass="17503">MLVCPCGSGNDFLQCCQPIITGDCLPTSCEQLMRSRYTAFTLGDASYLWQTHHPDYRQGDAPQPSTKEDLGQWEKLQIIFSCDFKDDQTGIVEFKAHYREQGQRQILHERSNFKKVNERWFYTDGEFAPKALARNSACPCGSGKKFKQCCNKS</sequence>
<organism evidence="2 3">
    <name type="scientific">Agarivorans albus MKT 106</name>
    <dbReference type="NCBI Taxonomy" id="1331007"/>
    <lineage>
        <taxon>Bacteria</taxon>
        <taxon>Pseudomonadati</taxon>
        <taxon>Pseudomonadota</taxon>
        <taxon>Gammaproteobacteria</taxon>
        <taxon>Alteromonadales</taxon>
        <taxon>Alteromonadaceae</taxon>
        <taxon>Agarivorans</taxon>
    </lineage>
</organism>
<comment type="caution">
    <text evidence="2">The sequence shown here is derived from an EMBL/GenBank/DDBJ whole genome shotgun (WGS) entry which is preliminary data.</text>
</comment>
<reference evidence="2" key="1">
    <citation type="journal article" date="2013" name="Genome Announc.">
        <title>Draft Genome Sequence of Agarivorans albus Strain MKT 106T, an Agarolytic Marine Bacterium.</title>
        <authorList>
            <person name="Yasuike M."/>
            <person name="Nakamura Y."/>
            <person name="Kai W."/>
            <person name="Fujiwara A."/>
            <person name="Fukui Y."/>
            <person name="Satomi M."/>
            <person name="Sano M."/>
        </authorList>
    </citation>
    <scope>NUCLEOTIDE SEQUENCE [LARGE SCALE GENOMIC DNA]</scope>
</reference>
<dbReference type="RefSeq" id="WP_016403716.1">
    <property type="nucleotide sequence ID" value="NZ_BARX01000038.1"/>
</dbReference>
<dbReference type="AlphaFoldDB" id="R9PRG8"/>
<keyword evidence="3" id="KW-1185">Reference proteome</keyword>
<dbReference type="InterPro" id="IPR004027">
    <property type="entry name" value="SEC_C_motif"/>
</dbReference>
<dbReference type="NCBIfam" id="NF002449">
    <property type="entry name" value="PRK01617.1"/>
    <property type="match status" value="1"/>
</dbReference>
<gene>
    <name evidence="2" type="ORF">AALB_4029</name>
</gene>
<dbReference type="PANTHER" id="PTHR33747">
    <property type="entry name" value="UPF0225 PROTEIN SCO1677"/>
    <property type="match status" value="1"/>
</dbReference>
<dbReference type="SUPFAM" id="SSF54427">
    <property type="entry name" value="NTF2-like"/>
    <property type="match status" value="1"/>
</dbReference>
<dbReference type="SUPFAM" id="SSF103642">
    <property type="entry name" value="Sec-C motif"/>
    <property type="match status" value="1"/>
</dbReference>
<feature type="domain" description="YchJ-like middle NTF2-like" evidence="1">
    <location>
        <begin position="29"/>
        <end position="125"/>
    </location>
</feature>
<dbReference type="OrthoDB" id="21421at2"/>
<dbReference type="STRING" id="1331007.AALB_4029"/>
<dbReference type="EMBL" id="BARX01000038">
    <property type="protein sequence ID" value="GAD03949.1"/>
    <property type="molecule type" value="Genomic_DNA"/>
</dbReference>
<dbReference type="Pfam" id="PF17775">
    <property type="entry name" value="YchJ_M-like"/>
    <property type="match status" value="1"/>
</dbReference>
<protein>
    <submittedName>
        <fullName evidence="2">UPF0225 protein YchJ</fullName>
    </submittedName>
</protein>
<dbReference type="InterPro" id="IPR032710">
    <property type="entry name" value="NTF2-like_dom_sf"/>
</dbReference>
<proteinExistence type="predicted"/>
<accession>R9PRG8</accession>
<name>R9PRG8_AGAAL</name>
<dbReference type="PANTHER" id="PTHR33747:SF1">
    <property type="entry name" value="ADENYLATE CYCLASE-ASSOCIATED CAP C-TERMINAL DOMAIN-CONTAINING PROTEIN"/>
    <property type="match status" value="1"/>
</dbReference>
<dbReference type="Proteomes" id="UP000014461">
    <property type="component" value="Unassembled WGS sequence"/>
</dbReference>
<evidence type="ECO:0000313" key="3">
    <source>
        <dbReference type="Proteomes" id="UP000014461"/>
    </source>
</evidence>
<dbReference type="InterPro" id="IPR048469">
    <property type="entry name" value="YchJ-like_M"/>
</dbReference>
<dbReference type="Gene3D" id="3.10.450.50">
    <property type="match status" value="1"/>
</dbReference>